<accession>A0A8S9XTX1</accession>
<feature type="region of interest" description="Disordered" evidence="1">
    <location>
        <begin position="1"/>
        <end position="50"/>
    </location>
</feature>
<feature type="non-terminal residue" evidence="2">
    <location>
        <position position="62"/>
    </location>
</feature>
<evidence type="ECO:0000256" key="1">
    <source>
        <dbReference type="SAM" id="MobiDB-lite"/>
    </source>
</evidence>
<feature type="compositionally biased region" description="Polar residues" evidence="1">
    <location>
        <begin position="1"/>
        <end position="11"/>
    </location>
</feature>
<protein>
    <submittedName>
        <fullName evidence="2">Uncharacterized protein</fullName>
    </submittedName>
</protein>
<dbReference type="EMBL" id="WIXP02000004">
    <property type="protein sequence ID" value="KAF6211688.1"/>
    <property type="molecule type" value="Genomic_DNA"/>
</dbReference>
<gene>
    <name evidence="2" type="ORF">GE061_012202</name>
</gene>
<dbReference type="Proteomes" id="UP000466442">
    <property type="component" value="Unassembled WGS sequence"/>
</dbReference>
<sequence length="62" mass="6757">MPNTSNNGTVEQRSEESTDSPVADRDSSSEPEKSPKTASAVTQETQLDPSKVEYVDGKCFYT</sequence>
<organism evidence="2 3">
    <name type="scientific">Apolygus lucorum</name>
    <name type="common">Small green plant bug</name>
    <name type="synonym">Lygocoris lucorum</name>
    <dbReference type="NCBI Taxonomy" id="248454"/>
    <lineage>
        <taxon>Eukaryota</taxon>
        <taxon>Metazoa</taxon>
        <taxon>Ecdysozoa</taxon>
        <taxon>Arthropoda</taxon>
        <taxon>Hexapoda</taxon>
        <taxon>Insecta</taxon>
        <taxon>Pterygota</taxon>
        <taxon>Neoptera</taxon>
        <taxon>Paraneoptera</taxon>
        <taxon>Hemiptera</taxon>
        <taxon>Heteroptera</taxon>
        <taxon>Panheteroptera</taxon>
        <taxon>Cimicomorpha</taxon>
        <taxon>Miridae</taxon>
        <taxon>Mirini</taxon>
        <taxon>Apolygus</taxon>
    </lineage>
</organism>
<proteinExistence type="predicted"/>
<reference evidence="2" key="1">
    <citation type="journal article" date="2021" name="Mol. Ecol. Resour.">
        <title>Apolygus lucorum genome provides insights into omnivorousness and mesophyll feeding.</title>
        <authorList>
            <person name="Liu Y."/>
            <person name="Liu H."/>
            <person name="Wang H."/>
            <person name="Huang T."/>
            <person name="Liu B."/>
            <person name="Yang B."/>
            <person name="Yin L."/>
            <person name="Li B."/>
            <person name="Zhang Y."/>
            <person name="Zhang S."/>
            <person name="Jiang F."/>
            <person name="Zhang X."/>
            <person name="Ren Y."/>
            <person name="Wang B."/>
            <person name="Wang S."/>
            <person name="Lu Y."/>
            <person name="Wu K."/>
            <person name="Fan W."/>
            <person name="Wang G."/>
        </authorList>
    </citation>
    <scope>NUCLEOTIDE SEQUENCE</scope>
    <source>
        <strain evidence="2">12Hb</strain>
    </source>
</reference>
<evidence type="ECO:0000313" key="3">
    <source>
        <dbReference type="Proteomes" id="UP000466442"/>
    </source>
</evidence>
<name>A0A8S9XTX1_APOLU</name>
<evidence type="ECO:0000313" key="2">
    <source>
        <dbReference type="EMBL" id="KAF6211688.1"/>
    </source>
</evidence>
<dbReference type="AlphaFoldDB" id="A0A8S9XTX1"/>
<feature type="compositionally biased region" description="Polar residues" evidence="1">
    <location>
        <begin position="36"/>
        <end position="48"/>
    </location>
</feature>
<keyword evidence="3" id="KW-1185">Reference proteome</keyword>
<comment type="caution">
    <text evidence="2">The sequence shown here is derived from an EMBL/GenBank/DDBJ whole genome shotgun (WGS) entry which is preliminary data.</text>
</comment>
<feature type="compositionally biased region" description="Basic and acidic residues" evidence="1">
    <location>
        <begin position="12"/>
        <end position="35"/>
    </location>
</feature>